<dbReference type="PANTHER" id="PTHR43004:SF19">
    <property type="entry name" value="BINDING MONOOXYGENASE, PUTATIVE (JCVI)-RELATED"/>
    <property type="match status" value="1"/>
</dbReference>
<evidence type="ECO:0000313" key="7">
    <source>
        <dbReference type="Proteomes" id="UP000373149"/>
    </source>
</evidence>
<feature type="domain" description="FAD-binding" evidence="5">
    <location>
        <begin position="7"/>
        <end position="349"/>
    </location>
</feature>
<sequence length="559" mass="60146">MTDEPNTDVLIIGAGPTGLTLACDLARRGVAHRIVERDPLPNRASKAKTIQSRSLEVLDDLGAVDHVLRLGVPGLPLRFHEPAGAIVDRPSISVRARESFSTPYPDALWIGQFDVERALRERLEDLGGQVEFAAEAVGLDQDDTGVTVTLRTPNGRETARARYVVGADGGRSGTRGLVGLPLNGETYEQQRWYLGDVTGPDLDRDHIHIWPSAQGMLGLTPLPGGELWQFQSPILPGTEPGVPSREFYQQLFDERAGAGTVVLDSATWLSVYRVNVRMVEDYRKGRVLLAGDAAHVHSPAGGQGMNTGIQDAYNLGWKLAGVLVEGAETSLLDTYAAERVPVARRVLAASTEKMRRAVEEAGRGSEDGLGTALAGIADGAMTTGLGIRYRTSPLTHHGEPEPGSESGPEPGPESGPGPMPRPLPGDRAPNVGGLKGTAFTADFPNLPNLPDLSDLFDLLRGPHWSLLAYEHPEPLILDRATPTPRLRVHRIGRAPDSGVVDAEGEFLRTYRPHPGELILIRPDGHIAARVPAGRETEVIGHLAPFRLLGNHIGQMQELP</sequence>
<dbReference type="PRINTS" id="PR00420">
    <property type="entry name" value="RNGMNOXGNASE"/>
</dbReference>
<dbReference type="InterPro" id="IPR050641">
    <property type="entry name" value="RIFMO-like"/>
</dbReference>
<comment type="cofactor">
    <cofactor evidence="1">
        <name>FAD</name>
        <dbReference type="ChEBI" id="CHEBI:57692"/>
    </cofactor>
</comment>
<name>A0A5N8X1C3_9ACTN</name>
<keyword evidence="6" id="KW-0560">Oxidoreductase</keyword>
<accession>A0A5N8X1C3</accession>
<evidence type="ECO:0000259" key="5">
    <source>
        <dbReference type="Pfam" id="PF01494"/>
    </source>
</evidence>
<dbReference type="PANTHER" id="PTHR43004">
    <property type="entry name" value="TRK SYSTEM POTASSIUM UPTAKE PROTEIN"/>
    <property type="match status" value="1"/>
</dbReference>
<dbReference type="InterPro" id="IPR036188">
    <property type="entry name" value="FAD/NAD-bd_sf"/>
</dbReference>
<evidence type="ECO:0000313" key="6">
    <source>
        <dbReference type="EMBL" id="MPY53410.1"/>
    </source>
</evidence>
<protein>
    <submittedName>
        <fullName evidence="6">FAD-binding monooxygenase</fullName>
    </submittedName>
</protein>
<keyword evidence="2" id="KW-0285">Flavoprotein</keyword>
<keyword evidence="6" id="KW-0503">Monooxygenase</keyword>
<evidence type="ECO:0000256" key="1">
    <source>
        <dbReference type="ARBA" id="ARBA00001974"/>
    </source>
</evidence>
<dbReference type="GO" id="GO:0071949">
    <property type="term" value="F:FAD binding"/>
    <property type="evidence" value="ECO:0007669"/>
    <property type="project" value="InterPro"/>
</dbReference>
<dbReference type="Proteomes" id="UP000373149">
    <property type="component" value="Unassembled WGS sequence"/>
</dbReference>
<dbReference type="InterPro" id="IPR002938">
    <property type="entry name" value="FAD-bd"/>
</dbReference>
<dbReference type="Gene3D" id="3.30.70.2450">
    <property type="match status" value="1"/>
</dbReference>
<dbReference type="GO" id="GO:0016709">
    <property type="term" value="F:oxidoreductase activity, acting on paired donors, with incorporation or reduction of molecular oxygen, NAD(P)H as one donor, and incorporation of one atom of oxygen"/>
    <property type="evidence" value="ECO:0007669"/>
    <property type="project" value="UniProtKB-ARBA"/>
</dbReference>
<dbReference type="Pfam" id="PF01494">
    <property type="entry name" value="FAD_binding_3"/>
    <property type="match status" value="1"/>
</dbReference>
<dbReference type="Gene3D" id="3.50.50.60">
    <property type="entry name" value="FAD/NAD(P)-binding domain"/>
    <property type="match status" value="1"/>
</dbReference>
<organism evidence="6 7">
    <name type="scientific">Streptomyces acidicola</name>
    <dbReference type="NCBI Taxonomy" id="2596892"/>
    <lineage>
        <taxon>Bacteria</taxon>
        <taxon>Bacillati</taxon>
        <taxon>Actinomycetota</taxon>
        <taxon>Actinomycetes</taxon>
        <taxon>Kitasatosporales</taxon>
        <taxon>Streptomycetaceae</taxon>
        <taxon>Streptomyces</taxon>
    </lineage>
</organism>
<dbReference type="NCBIfam" id="NF004832">
    <property type="entry name" value="PRK06184.1"/>
    <property type="match status" value="1"/>
</dbReference>
<feature type="compositionally biased region" description="Pro residues" evidence="4">
    <location>
        <begin position="409"/>
        <end position="423"/>
    </location>
</feature>
<evidence type="ECO:0000256" key="4">
    <source>
        <dbReference type="SAM" id="MobiDB-lite"/>
    </source>
</evidence>
<comment type="caution">
    <text evidence="6">The sequence shown here is derived from an EMBL/GenBank/DDBJ whole genome shotgun (WGS) entry which is preliminary data.</text>
</comment>
<dbReference type="Gene3D" id="3.40.30.120">
    <property type="match status" value="1"/>
</dbReference>
<keyword evidence="3" id="KW-0274">FAD</keyword>
<feature type="region of interest" description="Disordered" evidence="4">
    <location>
        <begin position="390"/>
        <end position="436"/>
    </location>
</feature>
<dbReference type="EMBL" id="VMNX01000192">
    <property type="protein sequence ID" value="MPY53410.1"/>
    <property type="molecule type" value="Genomic_DNA"/>
</dbReference>
<proteinExistence type="predicted"/>
<evidence type="ECO:0000256" key="3">
    <source>
        <dbReference type="ARBA" id="ARBA00022827"/>
    </source>
</evidence>
<gene>
    <name evidence="6" type="ORF">FPZ41_34555</name>
</gene>
<dbReference type="AlphaFoldDB" id="A0A5N8X1C3"/>
<dbReference type="SUPFAM" id="SSF51905">
    <property type="entry name" value="FAD/NAD(P)-binding domain"/>
    <property type="match status" value="1"/>
</dbReference>
<keyword evidence="7" id="KW-1185">Reference proteome</keyword>
<evidence type="ECO:0000256" key="2">
    <source>
        <dbReference type="ARBA" id="ARBA00022630"/>
    </source>
</evidence>
<reference evidence="6 7" key="1">
    <citation type="submission" date="2019-09" db="EMBL/GenBank/DDBJ databases">
        <authorList>
            <person name="Duangmal K."/>
            <person name="Teo W.F.A."/>
            <person name="Lipun K."/>
        </authorList>
    </citation>
    <scope>NUCLEOTIDE SEQUENCE [LARGE SCALE GENOMIC DNA]</scope>
    <source>
        <strain evidence="6 7">K1PN6</strain>
    </source>
</reference>